<organism evidence="1 2">
    <name type="scientific">Crocosphaera watsonii WH 8502</name>
    <dbReference type="NCBI Taxonomy" id="423474"/>
    <lineage>
        <taxon>Bacteria</taxon>
        <taxon>Bacillati</taxon>
        <taxon>Cyanobacteriota</taxon>
        <taxon>Cyanophyceae</taxon>
        <taxon>Oscillatoriophycideae</taxon>
        <taxon>Chroococcales</taxon>
        <taxon>Aphanothecaceae</taxon>
        <taxon>Crocosphaera</taxon>
    </lineage>
</organism>
<evidence type="ECO:0000313" key="2">
    <source>
        <dbReference type="Proteomes" id="UP000018348"/>
    </source>
</evidence>
<comment type="caution">
    <text evidence="1">The sequence shown here is derived from an EMBL/GenBank/DDBJ whole genome shotgun (WGS) entry which is preliminary data.</text>
</comment>
<dbReference type="Proteomes" id="UP000018348">
    <property type="component" value="Unassembled WGS sequence"/>
</dbReference>
<evidence type="ECO:0000313" key="1">
    <source>
        <dbReference type="EMBL" id="CCQ48837.1"/>
    </source>
</evidence>
<reference evidence="1 2" key="1">
    <citation type="submission" date="2013-01" db="EMBL/GenBank/DDBJ databases">
        <authorList>
            <person name="Bench S."/>
        </authorList>
    </citation>
    <scope>NUCLEOTIDE SEQUENCE [LARGE SCALE GENOMIC DNA]</scope>
    <source>
        <strain evidence="1 2">WH 8502</strain>
    </source>
</reference>
<dbReference type="AlphaFoldDB" id="T2I7V5"/>
<sequence>MGNAQEPLYDTYGKHDYLEVLGFDQSEDVIQLNGIADNYSLGASPFDSNDQGIFLKVAGMQDELVAIVKDNNNLDLNSNQFVFV</sequence>
<evidence type="ECO:0008006" key="3">
    <source>
        <dbReference type="Google" id="ProtNLM"/>
    </source>
</evidence>
<name>T2I7V5_CROWT</name>
<proteinExistence type="predicted"/>
<protein>
    <recommendedName>
        <fullName evidence="3">Hemolysin-type calcium-binding region</fullName>
    </recommendedName>
</protein>
<gene>
    <name evidence="1" type="ORF">CWATWH8502_2448</name>
</gene>
<accession>T2I7V5</accession>
<dbReference type="EMBL" id="CAQK01000025">
    <property type="protein sequence ID" value="CCQ48837.1"/>
    <property type="molecule type" value="Genomic_DNA"/>
</dbReference>
<reference evidence="1 2" key="2">
    <citation type="submission" date="2013-09" db="EMBL/GenBank/DDBJ databases">
        <title>Whole genome comparison of six Crocosphaera watsonii strains with differing phenotypes.</title>
        <authorList>
            <person name="Bench S.R."/>
            <person name="Heller P."/>
            <person name="Frank I."/>
            <person name="Arciniega M."/>
            <person name="Shilova I.N."/>
            <person name="Zehr J.P."/>
        </authorList>
    </citation>
    <scope>NUCLEOTIDE SEQUENCE [LARGE SCALE GENOMIC DNA]</scope>
    <source>
        <strain evidence="1 2">WH 8502</strain>
    </source>
</reference>